<organism evidence="2 3">
    <name type="scientific">Saitozyma podzolica</name>
    <dbReference type="NCBI Taxonomy" id="1890683"/>
    <lineage>
        <taxon>Eukaryota</taxon>
        <taxon>Fungi</taxon>
        <taxon>Dikarya</taxon>
        <taxon>Basidiomycota</taxon>
        <taxon>Agaricomycotina</taxon>
        <taxon>Tremellomycetes</taxon>
        <taxon>Tremellales</taxon>
        <taxon>Trimorphomycetaceae</taxon>
        <taxon>Saitozyma</taxon>
    </lineage>
</organism>
<sequence length="530" mass="58040">MSSRPSPTHFRLLDLPREIIRTICQHIYDPLELTQQDRLTWGIFSTVDMHEEREDDLASLVALGSTCRKVRREVRVLVFRCIRTPTLRHVEEVVRNRDGWGRYVKSIIIDLSMFDLDEGESRTSASALVDGDWADTDTDASVDAIPSRSPVHAGVPVPRRKVRSCWRESAQLVELVTSLPALEHLSFFADASDDSTLALFFSSQSTTFVSTLHLLRHAHRLSFLVLDADLDEMDCEDVYAAVKDLSLREAPVGEKADKVSLMLCGPIKGWEQGFLKGLVDSFKDIKELFIDRPLKKQKEAHGTSFDVFIALLAPLNALPHLRLLQVGSYLFPLATQTRIALALARSIPSLLVLGLLGEEGETIWWGIIRRSSMRPLSPFRSSPTMRARRPSFLALESVLEVLEREGGVEDREEDVRLVPLGDGHLRVLEEEQEEWEREQGLGQSGGAGAGGSVTRGAAMGMGMGKGTGTGASRGVGVGAGMGVARGMGVGPGNMAGEDVTMTPPGSTEVKPSTLQPSPGEPMSTHRITSG</sequence>
<dbReference type="OrthoDB" id="2569947at2759"/>
<evidence type="ECO:0000313" key="3">
    <source>
        <dbReference type="Proteomes" id="UP000279259"/>
    </source>
</evidence>
<protein>
    <submittedName>
        <fullName evidence="2">Uncharacterized protein</fullName>
    </submittedName>
</protein>
<name>A0A427YGB2_9TREE</name>
<reference evidence="2 3" key="1">
    <citation type="submission" date="2018-11" db="EMBL/GenBank/DDBJ databases">
        <title>Genome sequence of Saitozyma podzolica DSM 27192.</title>
        <authorList>
            <person name="Aliyu H."/>
            <person name="Gorte O."/>
            <person name="Ochsenreither K."/>
        </authorList>
    </citation>
    <scope>NUCLEOTIDE SEQUENCE [LARGE SCALE GENOMIC DNA]</scope>
    <source>
        <strain evidence="2 3">DSM 27192</strain>
    </source>
</reference>
<dbReference type="AlphaFoldDB" id="A0A427YGB2"/>
<evidence type="ECO:0000256" key="1">
    <source>
        <dbReference type="SAM" id="MobiDB-lite"/>
    </source>
</evidence>
<feature type="compositionally biased region" description="Polar residues" evidence="1">
    <location>
        <begin position="503"/>
        <end position="516"/>
    </location>
</feature>
<proteinExistence type="predicted"/>
<feature type="region of interest" description="Disordered" evidence="1">
    <location>
        <begin position="432"/>
        <end position="465"/>
    </location>
</feature>
<keyword evidence="3" id="KW-1185">Reference proteome</keyword>
<gene>
    <name evidence="2" type="ORF">EHS25_001370</name>
</gene>
<feature type="region of interest" description="Disordered" evidence="1">
    <location>
        <begin position="487"/>
        <end position="530"/>
    </location>
</feature>
<feature type="compositionally biased region" description="Gly residues" evidence="1">
    <location>
        <begin position="442"/>
        <end position="465"/>
    </location>
</feature>
<accession>A0A427YGB2</accession>
<dbReference type="EMBL" id="RSCD01000011">
    <property type="protein sequence ID" value="RSH90037.1"/>
    <property type="molecule type" value="Genomic_DNA"/>
</dbReference>
<dbReference type="Proteomes" id="UP000279259">
    <property type="component" value="Unassembled WGS sequence"/>
</dbReference>
<comment type="caution">
    <text evidence="2">The sequence shown here is derived from an EMBL/GenBank/DDBJ whole genome shotgun (WGS) entry which is preliminary data.</text>
</comment>
<evidence type="ECO:0000313" key="2">
    <source>
        <dbReference type="EMBL" id="RSH90037.1"/>
    </source>
</evidence>